<gene>
    <name evidence="14" type="primary">LOC115814973</name>
</gene>
<feature type="transmembrane region" description="Helical" evidence="11">
    <location>
        <begin position="274"/>
        <end position="294"/>
    </location>
</feature>
<keyword evidence="5" id="KW-0552">Olfaction</keyword>
<feature type="domain" description="G-protein coupled receptors family 1 profile" evidence="12">
    <location>
        <begin position="43"/>
        <end position="292"/>
    </location>
</feature>
<feature type="transmembrane region" description="Helical" evidence="11">
    <location>
        <begin position="202"/>
        <end position="228"/>
    </location>
</feature>
<dbReference type="Gene3D" id="1.20.1070.10">
    <property type="entry name" value="Rhodopsin 7-helix transmembrane proteins"/>
    <property type="match status" value="1"/>
</dbReference>
<dbReference type="SUPFAM" id="SSF81321">
    <property type="entry name" value="Family A G protein-coupled receptor-like"/>
    <property type="match status" value="1"/>
</dbReference>
<keyword evidence="4 11" id="KW-0812">Transmembrane</keyword>
<keyword evidence="6 11" id="KW-1133">Transmembrane helix</keyword>
<keyword evidence="7" id="KW-0297">G-protein coupled receptor</keyword>
<dbReference type="AlphaFoldDB" id="A0A6J2VLE1"/>
<dbReference type="PRINTS" id="PR00237">
    <property type="entry name" value="GPCRRHODOPSN"/>
</dbReference>
<evidence type="ECO:0000256" key="6">
    <source>
        <dbReference type="ARBA" id="ARBA00022989"/>
    </source>
</evidence>
<dbReference type="InterPro" id="IPR000725">
    <property type="entry name" value="Olfact_rcpt"/>
</dbReference>
<evidence type="ECO:0000256" key="2">
    <source>
        <dbReference type="ARBA" id="ARBA00022475"/>
    </source>
</evidence>
<evidence type="ECO:0000256" key="1">
    <source>
        <dbReference type="ARBA" id="ARBA00004651"/>
    </source>
</evidence>
<evidence type="ECO:0000313" key="14">
    <source>
        <dbReference type="RefSeq" id="XP_030633805.1"/>
    </source>
</evidence>
<keyword evidence="10" id="KW-0807">Transducer</keyword>
<evidence type="ECO:0000256" key="11">
    <source>
        <dbReference type="SAM" id="Phobius"/>
    </source>
</evidence>
<evidence type="ECO:0000256" key="10">
    <source>
        <dbReference type="ARBA" id="ARBA00023224"/>
    </source>
</evidence>
<keyword evidence="3" id="KW-0716">Sensory transduction</keyword>
<sequence>MLDDHLNNTSHTVFILNGFQSLGKWRPALVAPFLLMLILSITGNTILSSIIISKRNLHSPMFVLIGLMSVADLCIPILAVPNMLLSFSFNWNTISLNGCLIQMFFIIYFQSFQSTILLWMALDRYFAICTPLYYHKHMAFPNFLKFVIVPLLRNAFFDVLLITLAGSLSFCQGNVMDHCFCEHMALVGLACGDTSINSLVGLLGALLVPTVDFLLIVVSYIIIFSTVIKSGQSHTKAINTCITHIIVMTVSLTLLLMAFMSYRIRNNFSSNGRVFLSLMYLLVPSCLNPIIYGVRTKEIRQQFLHIMRDLRILPISGKPVNSIS</sequence>
<evidence type="ECO:0000256" key="8">
    <source>
        <dbReference type="ARBA" id="ARBA00023136"/>
    </source>
</evidence>
<comment type="subcellular location">
    <subcellularLocation>
        <location evidence="1">Cell membrane</location>
        <topology evidence="1">Multi-pass membrane protein</topology>
    </subcellularLocation>
</comment>
<feature type="transmembrane region" description="Helical" evidence="11">
    <location>
        <begin position="29"/>
        <end position="52"/>
    </location>
</feature>
<dbReference type="InterPro" id="IPR017452">
    <property type="entry name" value="GPCR_Rhodpsn_7TM"/>
</dbReference>
<dbReference type="PROSITE" id="PS50262">
    <property type="entry name" value="G_PROTEIN_RECEP_F1_2"/>
    <property type="match status" value="1"/>
</dbReference>
<dbReference type="PANTHER" id="PTHR26450:SF391">
    <property type="entry name" value="ODORANT RECEPTOR-RELATED"/>
    <property type="match status" value="1"/>
</dbReference>
<organism evidence="13 14">
    <name type="scientific">Chanos chanos</name>
    <name type="common">Milkfish</name>
    <name type="synonym">Mugil chanos</name>
    <dbReference type="NCBI Taxonomy" id="29144"/>
    <lineage>
        <taxon>Eukaryota</taxon>
        <taxon>Metazoa</taxon>
        <taxon>Chordata</taxon>
        <taxon>Craniata</taxon>
        <taxon>Vertebrata</taxon>
        <taxon>Euteleostomi</taxon>
        <taxon>Actinopterygii</taxon>
        <taxon>Neopterygii</taxon>
        <taxon>Teleostei</taxon>
        <taxon>Ostariophysi</taxon>
        <taxon>Gonorynchiformes</taxon>
        <taxon>Chanidae</taxon>
        <taxon>Chanos</taxon>
    </lineage>
</organism>
<feature type="transmembrane region" description="Helical" evidence="11">
    <location>
        <begin position="143"/>
        <end position="166"/>
    </location>
</feature>
<dbReference type="InterPro" id="IPR050402">
    <property type="entry name" value="OR51/52/56-like"/>
</dbReference>
<evidence type="ECO:0000256" key="7">
    <source>
        <dbReference type="ARBA" id="ARBA00023040"/>
    </source>
</evidence>
<dbReference type="GO" id="GO:0005886">
    <property type="term" value="C:plasma membrane"/>
    <property type="evidence" value="ECO:0007669"/>
    <property type="project" value="UniProtKB-SubCell"/>
</dbReference>
<dbReference type="GO" id="GO:0004984">
    <property type="term" value="F:olfactory receptor activity"/>
    <property type="evidence" value="ECO:0007669"/>
    <property type="project" value="InterPro"/>
</dbReference>
<reference evidence="14" key="1">
    <citation type="submission" date="2025-08" db="UniProtKB">
        <authorList>
            <consortium name="RefSeq"/>
        </authorList>
    </citation>
    <scope>IDENTIFICATION</scope>
</reference>
<feature type="transmembrane region" description="Helical" evidence="11">
    <location>
        <begin position="61"/>
        <end position="80"/>
    </location>
</feature>
<protein>
    <submittedName>
        <fullName evidence="14">Olfactory receptor 52K1-like</fullName>
    </submittedName>
</protein>
<evidence type="ECO:0000256" key="9">
    <source>
        <dbReference type="ARBA" id="ARBA00023170"/>
    </source>
</evidence>
<dbReference type="PRINTS" id="PR00245">
    <property type="entry name" value="OLFACTORYR"/>
</dbReference>
<evidence type="ECO:0000256" key="4">
    <source>
        <dbReference type="ARBA" id="ARBA00022692"/>
    </source>
</evidence>
<name>A0A6J2VLE1_CHACN</name>
<proteinExistence type="predicted"/>
<keyword evidence="2" id="KW-1003">Cell membrane</keyword>
<dbReference type="Pfam" id="PF13853">
    <property type="entry name" value="7tm_4"/>
    <property type="match status" value="1"/>
</dbReference>
<accession>A0A6J2VLE1</accession>
<keyword evidence="9" id="KW-0675">Receptor</keyword>
<dbReference type="InParanoid" id="A0A6J2VLE1"/>
<evidence type="ECO:0000313" key="13">
    <source>
        <dbReference type="Proteomes" id="UP000504632"/>
    </source>
</evidence>
<dbReference type="OrthoDB" id="5969463at2759"/>
<dbReference type="Proteomes" id="UP000504632">
    <property type="component" value="Chromosome 6"/>
</dbReference>
<dbReference type="InterPro" id="IPR000276">
    <property type="entry name" value="GPCR_Rhodpsn"/>
</dbReference>
<evidence type="ECO:0000256" key="5">
    <source>
        <dbReference type="ARBA" id="ARBA00022725"/>
    </source>
</evidence>
<dbReference type="RefSeq" id="XP_030633805.1">
    <property type="nucleotide sequence ID" value="XM_030777945.1"/>
</dbReference>
<dbReference type="SMART" id="SM01381">
    <property type="entry name" value="7TM_GPCR_Srsx"/>
    <property type="match status" value="1"/>
</dbReference>
<dbReference type="PANTHER" id="PTHR26450">
    <property type="entry name" value="OLFACTORY RECEPTOR 56B1-RELATED"/>
    <property type="match status" value="1"/>
</dbReference>
<dbReference type="GO" id="GO:0004930">
    <property type="term" value="F:G protein-coupled receptor activity"/>
    <property type="evidence" value="ECO:0007669"/>
    <property type="project" value="UniProtKB-KW"/>
</dbReference>
<evidence type="ECO:0000259" key="12">
    <source>
        <dbReference type="PROSITE" id="PS50262"/>
    </source>
</evidence>
<keyword evidence="13" id="KW-1185">Reference proteome</keyword>
<dbReference type="GeneID" id="115814973"/>
<dbReference type="FunFam" id="1.20.1070.10:FF:000013">
    <property type="entry name" value="Olfactory receptor"/>
    <property type="match status" value="1"/>
</dbReference>
<keyword evidence="8 11" id="KW-0472">Membrane</keyword>
<feature type="transmembrane region" description="Helical" evidence="11">
    <location>
        <begin position="240"/>
        <end position="262"/>
    </location>
</feature>
<feature type="transmembrane region" description="Helical" evidence="11">
    <location>
        <begin position="100"/>
        <end position="122"/>
    </location>
</feature>
<evidence type="ECO:0000256" key="3">
    <source>
        <dbReference type="ARBA" id="ARBA00022606"/>
    </source>
</evidence>